<evidence type="ECO:0000313" key="2">
    <source>
        <dbReference type="EMBL" id="RPF22292.1"/>
    </source>
</evidence>
<reference evidence="2 3" key="1">
    <citation type="submission" date="2018-11" db="EMBL/GenBank/DDBJ databases">
        <title>Sequencing the genomes of 1000 actinobacteria strains.</title>
        <authorList>
            <person name="Klenk H.-P."/>
        </authorList>
    </citation>
    <scope>NUCLEOTIDE SEQUENCE [LARGE SCALE GENOMIC DNA]</scope>
    <source>
        <strain evidence="2 3">DSM 15700</strain>
    </source>
</reference>
<name>A0A3N4ZA49_9MICO</name>
<dbReference type="Gene3D" id="3.40.50.1000">
    <property type="entry name" value="HAD superfamily/HAD-like"/>
    <property type="match status" value="1"/>
</dbReference>
<protein>
    <submittedName>
        <fullName evidence="2">2-haloacid dehalogenase</fullName>
    </submittedName>
</protein>
<evidence type="ECO:0000256" key="1">
    <source>
        <dbReference type="ARBA" id="ARBA00022801"/>
    </source>
</evidence>
<dbReference type="NCBIfam" id="TIGR01493">
    <property type="entry name" value="HAD-SF-IA-v2"/>
    <property type="match status" value="1"/>
</dbReference>
<gene>
    <name evidence="2" type="ORF">EDD34_2945</name>
</gene>
<dbReference type="InterPro" id="IPR023214">
    <property type="entry name" value="HAD_sf"/>
</dbReference>
<dbReference type="Pfam" id="PF00702">
    <property type="entry name" value="Hydrolase"/>
    <property type="match status" value="1"/>
</dbReference>
<dbReference type="Proteomes" id="UP000280501">
    <property type="component" value="Unassembled WGS sequence"/>
</dbReference>
<proteinExistence type="predicted"/>
<dbReference type="GO" id="GO:0016787">
    <property type="term" value="F:hydrolase activity"/>
    <property type="evidence" value="ECO:0007669"/>
    <property type="project" value="UniProtKB-KW"/>
</dbReference>
<dbReference type="InterPro" id="IPR051540">
    <property type="entry name" value="S-2-haloacid_dehalogenase"/>
</dbReference>
<keyword evidence="3" id="KW-1185">Reference proteome</keyword>
<dbReference type="PANTHER" id="PTHR43316:SF3">
    <property type="entry name" value="HALOACID DEHALOGENASE, TYPE II (AFU_ORTHOLOGUE AFUA_2G07750)-RELATED"/>
    <property type="match status" value="1"/>
</dbReference>
<dbReference type="PANTHER" id="PTHR43316">
    <property type="entry name" value="HYDROLASE, HALOACID DELAHOGENASE-RELATED"/>
    <property type="match status" value="1"/>
</dbReference>
<dbReference type="AlphaFoldDB" id="A0A3N4ZA49"/>
<sequence>MGTSASGFGIVRAMAPRLSPASRQAVVFDVLGTLVDQAGSLRDEVAEAAGVAVTDAAPIVEAWLGHVARQERAIVDGERPFVPGRVLDLEALRWLADGGLLPSAAVERLTSASERLRPWPDTVGALDRLSRDVTVMGLSNADRRTLAGLSGNRGLRWHQVLSAQDAGTYKPAAALYATAVAAAPSDAGTPIMVAAHAWDLRAAAAAGMRTAYVPRPGGDAPVPGDSFDIHAADLRELHGRLTAGE</sequence>
<dbReference type="InterPro" id="IPR023198">
    <property type="entry name" value="PGP-like_dom2"/>
</dbReference>
<keyword evidence="1" id="KW-0378">Hydrolase</keyword>
<dbReference type="InterPro" id="IPR036412">
    <property type="entry name" value="HAD-like_sf"/>
</dbReference>
<evidence type="ECO:0000313" key="3">
    <source>
        <dbReference type="Proteomes" id="UP000280501"/>
    </source>
</evidence>
<dbReference type="Gene3D" id="1.10.150.240">
    <property type="entry name" value="Putative phosphatase, domain 2"/>
    <property type="match status" value="1"/>
</dbReference>
<dbReference type="SUPFAM" id="SSF56784">
    <property type="entry name" value="HAD-like"/>
    <property type="match status" value="1"/>
</dbReference>
<dbReference type="InterPro" id="IPR006439">
    <property type="entry name" value="HAD-SF_hydro_IA"/>
</dbReference>
<organism evidence="2 3">
    <name type="scientific">Myceligenerans xiligouense</name>
    <dbReference type="NCBI Taxonomy" id="253184"/>
    <lineage>
        <taxon>Bacteria</taxon>
        <taxon>Bacillati</taxon>
        <taxon>Actinomycetota</taxon>
        <taxon>Actinomycetes</taxon>
        <taxon>Micrococcales</taxon>
        <taxon>Promicromonosporaceae</taxon>
        <taxon>Myceligenerans</taxon>
    </lineage>
</organism>
<dbReference type="EMBL" id="RKQZ01000001">
    <property type="protein sequence ID" value="RPF22292.1"/>
    <property type="molecule type" value="Genomic_DNA"/>
</dbReference>
<accession>A0A3N4ZA49</accession>
<comment type="caution">
    <text evidence="2">The sequence shown here is derived from an EMBL/GenBank/DDBJ whole genome shotgun (WGS) entry which is preliminary data.</text>
</comment>